<dbReference type="RefSeq" id="WP_226853446.1">
    <property type="nucleotide sequence ID" value="NZ_JAJBOG010000001.1"/>
</dbReference>
<name>A0ABX2I9P6_BLAHA</name>
<reference evidence="2 3" key="1">
    <citation type="journal article" date="2020" name="Cell Host Microbe">
        <title>Functional and Genomic Variation between Human-Derived Isolates of Lachnospiraceae Reveals Inter- and Intra-Species Diversity.</title>
        <authorList>
            <person name="Sorbara M.T."/>
            <person name="Littmann E.R."/>
            <person name="Fontana E."/>
            <person name="Moody T.U."/>
            <person name="Kohout C.E."/>
            <person name="Gjonbalaj M."/>
            <person name="Eaton V."/>
            <person name="Seok R."/>
            <person name="Leiner I.M."/>
            <person name="Pamer E.G."/>
        </authorList>
    </citation>
    <scope>NUCLEOTIDE SEQUENCE [LARGE SCALE GENOMIC DNA]</scope>
    <source>
        <strain evidence="2 3">MSK.15.26</strain>
    </source>
</reference>
<feature type="domain" description="Peptidase C45 hydrolase" evidence="1">
    <location>
        <begin position="57"/>
        <end position="85"/>
    </location>
</feature>
<evidence type="ECO:0000259" key="1">
    <source>
        <dbReference type="Pfam" id="PF03417"/>
    </source>
</evidence>
<comment type="caution">
    <text evidence="2">The sequence shown here is derived from an EMBL/GenBank/DDBJ whole genome shotgun (WGS) entry which is preliminary data.</text>
</comment>
<evidence type="ECO:0000313" key="3">
    <source>
        <dbReference type="Proteomes" id="UP000822142"/>
    </source>
</evidence>
<keyword evidence="3" id="KW-1185">Reference proteome</keyword>
<sequence length="99" mass="11759">MYHGRFKNTHYQTGFDWGEMLRKHGNFIHEKHTFQITEERKKFAMQCLPVYEKYYPKVRKAGFNAGLLVRYLLEKCRTTEEAVLIKVISAVSLCAKRTK</sequence>
<organism evidence="2 3">
    <name type="scientific">Blautia hansenii</name>
    <name type="common">Ruminococcus hansenii</name>
    <dbReference type="NCBI Taxonomy" id="1322"/>
    <lineage>
        <taxon>Bacteria</taxon>
        <taxon>Bacillati</taxon>
        <taxon>Bacillota</taxon>
        <taxon>Clostridia</taxon>
        <taxon>Lachnospirales</taxon>
        <taxon>Lachnospiraceae</taxon>
        <taxon>Blautia</taxon>
    </lineage>
</organism>
<accession>A0ABX2I9P6</accession>
<dbReference type="InterPro" id="IPR005079">
    <property type="entry name" value="Peptidase_C45_hydrolase"/>
</dbReference>
<evidence type="ECO:0000313" key="2">
    <source>
        <dbReference type="EMBL" id="NSJ87227.1"/>
    </source>
</evidence>
<dbReference type="EMBL" id="JAAITA010000027">
    <property type="protein sequence ID" value="NSJ87227.1"/>
    <property type="molecule type" value="Genomic_DNA"/>
</dbReference>
<gene>
    <name evidence="2" type="ORF">G5A70_13830</name>
</gene>
<protein>
    <recommendedName>
        <fullName evidence="1">Peptidase C45 hydrolase domain-containing protein</fullName>
    </recommendedName>
</protein>
<proteinExistence type="predicted"/>
<dbReference type="Pfam" id="PF03417">
    <property type="entry name" value="AAT"/>
    <property type="match status" value="1"/>
</dbReference>
<dbReference type="Proteomes" id="UP000822142">
    <property type="component" value="Unassembled WGS sequence"/>
</dbReference>